<comment type="caution">
    <text evidence="1">The sequence shown here is derived from an EMBL/GenBank/DDBJ whole genome shotgun (WGS) entry which is preliminary data.</text>
</comment>
<accession>A0A1X0NSI3</accession>
<dbReference type="Gene3D" id="3.10.129.10">
    <property type="entry name" value="Hotdog Thioesterase"/>
    <property type="match status" value="1"/>
</dbReference>
<evidence type="ECO:0008006" key="3">
    <source>
        <dbReference type="Google" id="ProtNLM"/>
    </source>
</evidence>
<reference evidence="1 2" key="1">
    <citation type="submission" date="2017-03" db="EMBL/GenBank/DDBJ databases">
        <title>An alternative strategy for trypanosome survival in the mammalian bloodstream revealed through genome and transcriptome analysis of the ubiquitous bovine parasite Trypanosoma (Megatrypanum) theileri.</title>
        <authorList>
            <person name="Kelly S."/>
            <person name="Ivens A."/>
            <person name="Mott A."/>
            <person name="O'Neill E."/>
            <person name="Emms D."/>
            <person name="Macleod O."/>
            <person name="Voorheis P."/>
            <person name="Matthews J."/>
            <person name="Matthews K."/>
            <person name="Carrington M."/>
        </authorList>
    </citation>
    <scope>NUCLEOTIDE SEQUENCE [LARGE SCALE GENOMIC DNA]</scope>
    <source>
        <strain evidence="1">Edinburgh</strain>
    </source>
</reference>
<evidence type="ECO:0000313" key="1">
    <source>
        <dbReference type="EMBL" id="ORC87518.1"/>
    </source>
</evidence>
<dbReference type="InterPro" id="IPR029069">
    <property type="entry name" value="HotDog_dom_sf"/>
</dbReference>
<keyword evidence="2" id="KW-1185">Reference proteome</keyword>
<dbReference type="AlphaFoldDB" id="A0A1X0NSI3"/>
<dbReference type="OrthoDB" id="249717at2759"/>
<dbReference type="RefSeq" id="XP_028881584.1">
    <property type="nucleotide sequence ID" value="XM_029026974.1"/>
</dbReference>
<proteinExistence type="predicted"/>
<name>A0A1X0NSI3_9TRYP</name>
<dbReference type="VEuPathDB" id="TriTrypDB:TM35_000211240"/>
<dbReference type="Proteomes" id="UP000192257">
    <property type="component" value="Unassembled WGS sequence"/>
</dbReference>
<evidence type="ECO:0000313" key="2">
    <source>
        <dbReference type="Proteomes" id="UP000192257"/>
    </source>
</evidence>
<organism evidence="1 2">
    <name type="scientific">Trypanosoma theileri</name>
    <dbReference type="NCBI Taxonomy" id="67003"/>
    <lineage>
        <taxon>Eukaryota</taxon>
        <taxon>Discoba</taxon>
        <taxon>Euglenozoa</taxon>
        <taxon>Kinetoplastea</taxon>
        <taxon>Metakinetoplastina</taxon>
        <taxon>Trypanosomatida</taxon>
        <taxon>Trypanosomatidae</taxon>
        <taxon>Trypanosoma</taxon>
    </lineage>
</organism>
<protein>
    <recommendedName>
        <fullName evidence="3">Thioesterase domain-containing protein</fullName>
    </recommendedName>
</protein>
<dbReference type="SUPFAM" id="SSF54637">
    <property type="entry name" value="Thioesterase/thiol ester dehydrase-isomerase"/>
    <property type="match status" value="1"/>
</dbReference>
<gene>
    <name evidence="1" type="ORF">TM35_000211240</name>
</gene>
<sequence length="211" mass="22838">MCSPINPAEVTRRVRQFFSTAPPSTRDIICYHARLNTEKVEMISEVTSSDFITTPTGTNNDATFVPVAASPLADNGGTSLETEGTIMSWIMCADSSLSAVPIGSSSDARVIEGVVDEGILCFIIDALTSAHLSVVTEVCTHVSVSLDVEFLQSLTTECAFTLKSRVLRVGQRICFLSAEIYQFQSGKSVLCAKANHAKIFYRKGSQRTSKL</sequence>
<dbReference type="GeneID" id="39986754"/>
<dbReference type="EMBL" id="NBCO01000021">
    <property type="protein sequence ID" value="ORC87518.1"/>
    <property type="molecule type" value="Genomic_DNA"/>
</dbReference>